<keyword evidence="12" id="KW-1185">Reference proteome</keyword>
<dbReference type="EMBL" id="JABFTP020000021">
    <property type="protein sequence ID" value="KAL3270253.1"/>
    <property type="molecule type" value="Genomic_DNA"/>
</dbReference>
<evidence type="ECO:0000256" key="4">
    <source>
        <dbReference type="ARBA" id="ARBA00022527"/>
    </source>
</evidence>
<dbReference type="PROSITE" id="PS50011">
    <property type="entry name" value="PROTEIN_KINASE_DOM"/>
    <property type="match status" value="1"/>
</dbReference>
<feature type="domain" description="Protein kinase" evidence="10">
    <location>
        <begin position="42"/>
        <end position="336"/>
    </location>
</feature>
<evidence type="ECO:0000313" key="11">
    <source>
        <dbReference type="EMBL" id="KAL3270253.1"/>
    </source>
</evidence>
<name>A0ABD2MUY8_9CUCU</name>
<dbReference type="SUPFAM" id="SSF56112">
    <property type="entry name" value="Protein kinase-like (PK-like)"/>
    <property type="match status" value="1"/>
</dbReference>
<proteinExistence type="predicted"/>
<dbReference type="AlphaFoldDB" id="A0ABD2MUY8"/>
<dbReference type="PROSITE" id="PS00108">
    <property type="entry name" value="PROTEIN_KINASE_ST"/>
    <property type="match status" value="1"/>
</dbReference>
<evidence type="ECO:0000256" key="7">
    <source>
        <dbReference type="ARBA" id="ARBA00022777"/>
    </source>
</evidence>
<evidence type="ECO:0000256" key="2">
    <source>
        <dbReference type="ARBA" id="ARBA00012442"/>
    </source>
</evidence>
<dbReference type="Proteomes" id="UP001516400">
    <property type="component" value="Unassembled WGS sequence"/>
</dbReference>
<dbReference type="PANTHER" id="PTHR22969">
    <property type="entry name" value="IKB KINASE"/>
    <property type="match status" value="1"/>
</dbReference>
<dbReference type="PANTHER" id="PTHR22969:SF17">
    <property type="entry name" value="INHIBITOR OF NUCLEAR FACTOR KAPPA-B KINASE SUBUNIT BETA"/>
    <property type="match status" value="1"/>
</dbReference>
<dbReference type="GO" id="GO:0005524">
    <property type="term" value="F:ATP binding"/>
    <property type="evidence" value="ECO:0007669"/>
    <property type="project" value="UniProtKB-KW"/>
</dbReference>
<evidence type="ECO:0000313" key="12">
    <source>
        <dbReference type="Proteomes" id="UP001516400"/>
    </source>
</evidence>
<accession>A0ABD2MUY8</accession>
<dbReference type="InterPro" id="IPR000719">
    <property type="entry name" value="Prot_kinase_dom"/>
</dbReference>
<dbReference type="GO" id="GO:0005737">
    <property type="term" value="C:cytoplasm"/>
    <property type="evidence" value="ECO:0007669"/>
    <property type="project" value="UniProtKB-SubCell"/>
</dbReference>
<comment type="subcellular location">
    <subcellularLocation>
        <location evidence="1">Cytoplasm</location>
    </subcellularLocation>
</comment>
<keyword evidence="8" id="KW-0067">ATP-binding</keyword>
<evidence type="ECO:0000256" key="6">
    <source>
        <dbReference type="ARBA" id="ARBA00022741"/>
    </source>
</evidence>
<gene>
    <name evidence="11" type="ORF">HHI36_009309</name>
</gene>
<keyword evidence="3" id="KW-0963">Cytoplasm</keyword>
<keyword evidence="7" id="KW-0418">Kinase</keyword>
<reference evidence="11 12" key="1">
    <citation type="journal article" date="2021" name="BMC Biol.">
        <title>Horizontally acquired antibacterial genes associated with adaptive radiation of ladybird beetles.</title>
        <authorList>
            <person name="Li H.S."/>
            <person name="Tang X.F."/>
            <person name="Huang Y.H."/>
            <person name="Xu Z.Y."/>
            <person name="Chen M.L."/>
            <person name="Du X.Y."/>
            <person name="Qiu B.Y."/>
            <person name="Chen P.T."/>
            <person name="Zhang W."/>
            <person name="Slipinski A."/>
            <person name="Escalona H.E."/>
            <person name="Waterhouse R.M."/>
            <person name="Zwick A."/>
            <person name="Pang H."/>
        </authorList>
    </citation>
    <scope>NUCLEOTIDE SEQUENCE [LARGE SCALE GENOMIC DNA]</scope>
    <source>
        <strain evidence="11">SYSU2018</strain>
    </source>
</reference>
<comment type="catalytic activity">
    <reaction evidence="9">
        <text>L-seryl-[I-kappa-B protein] + ATP = O-phospho-L-seryl-[I-kappa-B protein] + ADP + H(+)</text>
        <dbReference type="Rhea" id="RHEA:19073"/>
        <dbReference type="Rhea" id="RHEA-COMP:13698"/>
        <dbReference type="Rhea" id="RHEA-COMP:13699"/>
        <dbReference type="ChEBI" id="CHEBI:15378"/>
        <dbReference type="ChEBI" id="CHEBI:29999"/>
        <dbReference type="ChEBI" id="CHEBI:30616"/>
        <dbReference type="ChEBI" id="CHEBI:83421"/>
        <dbReference type="ChEBI" id="CHEBI:456216"/>
        <dbReference type="EC" id="2.7.11.10"/>
    </reaction>
</comment>
<dbReference type="Pfam" id="PF00069">
    <property type="entry name" value="Pkinase"/>
    <property type="match status" value="1"/>
</dbReference>
<evidence type="ECO:0000256" key="5">
    <source>
        <dbReference type="ARBA" id="ARBA00022679"/>
    </source>
</evidence>
<evidence type="ECO:0000256" key="9">
    <source>
        <dbReference type="ARBA" id="ARBA00048789"/>
    </source>
</evidence>
<evidence type="ECO:0000256" key="3">
    <source>
        <dbReference type="ARBA" id="ARBA00022490"/>
    </source>
</evidence>
<keyword evidence="6" id="KW-0547">Nucleotide-binding</keyword>
<evidence type="ECO:0000259" key="10">
    <source>
        <dbReference type="PROSITE" id="PS50011"/>
    </source>
</evidence>
<comment type="caution">
    <text evidence="11">The sequence shown here is derived from an EMBL/GenBank/DDBJ whole genome shotgun (WGS) entry which is preliminary data.</text>
</comment>
<protein>
    <recommendedName>
        <fullName evidence="2">IkappaB kinase</fullName>
        <ecNumber evidence="2">2.7.11.10</ecNumber>
    </recommendedName>
</protein>
<keyword evidence="4" id="KW-0723">Serine/threonine-protein kinase</keyword>
<dbReference type="GO" id="GO:0008384">
    <property type="term" value="F:IkappaB kinase activity"/>
    <property type="evidence" value="ECO:0007669"/>
    <property type="project" value="UniProtKB-EC"/>
</dbReference>
<dbReference type="InterPro" id="IPR011009">
    <property type="entry name" value="Kinase-like_dom_sf"/>
</dbReference>
<evidence type="ECO:0000256" key="8">
    <source>
        <dbReference type="ARBA" id="ARBA00022840"/>
    </source>
</evidence>
<dbReference type="EC" id="2.7.11.10" evidence="2"/>
<dbReference type="Gene3D" id="1.10.510.10">
    <property type="entry name" value="Transferase(Phosphotransferase) domain 1"/>
    <property type="match status" value="1"/>
</dbReference>
<keyword evidence="5" id="KW-0808">Transferase</keyword>
<evidence type="ECO:0000256" key="1">
    <source>
        <dbReference type="ARBA" id="ARBA00004496"/>
    </source>
</evidence>
<organism evidence="11 12">
    <name type="scientific">Cryptolaemus montrouzieri</name>
    <dbReference type="NCBI Taxonomy" id="559131"/>
    <lineage>
        <taxon>Eukaryota</taxon>
        <taxon>Metazoa</taxon>
        <taxon>Ecdysozoa</taxon>
        <taxon>Arthropoda</taxon>
        <taxon>Hexapoda</taxon>
        <taxon>Insecta</taxon>
        <taxon>Pterygota</taxon>
        <taxon>Neoptera</taxon>
        <taxon>Endopterygota</taxon>
        <taxon>Coleoptera</taxon>
        <taxon>Polyphaga</taxon>
        <taxon>Cucujiformia</taxon>
        <taxon>Coccinelloidea</taxon>
        <taxon>Coccinellidae</taxon>
        <taxon>Scymninae</taxon>
        <taxon>Scymnini</taxon>
        <taxon>Cryptolaemus</taxon>
    </lineage>
</organism>
<dbReference type="InterPro" id="IPR008271">
    <property type="entry name" value="Ser/Thr_kinase_AS"/>
</dbReference>
<sequence length="426" mass="49665">MMIMFHCLLIDEKVNICVGFSEIDVFLAKFKKMDHPREIGDWTNISVLGSGGFGTVLLWRSNTTNEYIAVKKCRIQCQSSLTSRQKSRWKHEVEKMKELCHPNIVKHKPLPPFLEEELNKFNPTKLPLLSLEYCDKGNLRHTLILPENLRGLKEESVRDLLLDISGAVSYLHQRNITHRDIKPENIVLHTWPERERGVIYKLIDLGYAKELGDATVSFVGTLLYLAPEIFSNQYYDCSVDYWSLGVLAFEVICGVLPFPAIMGTAERFRAIKNKGPEDICVYKSILGNLQYSTQLFKEIWISTCLKDHMEVWLRKALQFNPTLRSAPFPTTLNIFNQLNLILRKRILTVFSVYRYEFYSYEFDECTRLSTVRQWIARDTKIAENDQLLLGIIDFDNCDDQTLLIHCLCEYHWQILLTHRDASRKRV</sequence>
<dbReference type="InterPro" id="IPR051180">
    <property type="entry name" value="IKK"/>
</dbReference>
<dbReference type="SMART" id="SM00220">
    <property type="entry name" value="S_TKc"/>
    <property type="match status" value="1"/>
</dbReference>